<accession>A0A1I5H1E3</accession>
<evidence type="ECO:0000259" key="1">
    <source>
        <dbReference type="PROSITE" id="PS51462"/>
    </source>
</evidence>
<dbReference type="Pfam" id="PF21906">
    <property type="entry name" value="WHD_NrtR"/>
    <property type="match status" value="1"/>
</dbReference>
<dbReference type="STRING" id="226506.SAMN04488519_106219"/>
<dbReference type="AlphaFoldDB" id="A0A1I5H1E3"/>
<dbReference type="InterPro" id="IPR036390">
    <property type="entry name" value="WH_DNA-bd_sf"/>
</dbReference>
<proteinExistence type="predicted"/>
<dbReference type="InterPro" id="IPR015797">
    <property type="entry name" value="NUDIX_hydrolase-like_dom_sf"/>
</dbReference>
<organism evidence="2 3">
    <name type="scientific">Algoriphagus ornithinivorans</name>
    <dbReference type="NCBI Taxonomy" id="226506"/>
    <lineage>
        <taxon>Bacteria</taxon>
        <taxon>Pseudomonadati</taxon>
        <taxon>Bacteroidota</taxon>
        <taxon>Cytophagia</taxon>
        <taxon>Cytophagales</taxon>
        <taxon>Cyclobacteriaceae</taxon>
        <taxon>Algoriphagus</taxon>
    </lineage>
</organism>
<evidence type="ECO:0000313" key="2">
    <source>
        <dbReference type="EMBL" id="SFO42062.1"/>
    </source>
</evidence>
<dbReference type="RefSeq" id="WP_091654129.1">
    <property type="nucleotide sequence ID" value="NZ_FOVW01000006.1"/>
</dbReference>
<feature type="domain" description="Nudix hydrolase" evidence="1">
    <location>
        <begin position="10"/>
        <end position="162"/>
    </location>
</feature>
<protein>
    <submittedName>
        <fullName evidence="2">ADP-ribose pyrophosphatase YjhB, NUDIX family</fullName>
    </submittedName>
</protein>
<dbReference type="Proteomes" id="UP000199564">
    <property type="component" value="Unassembled WGS sequence"/>
</dbReference>
<dbReference type="InterPro" id="IPR036388">
    <property type="entry name" value="WH-like_DNA-bd_sf"/>
</dbReference>
<reference evidence="3" key="1">
    <citation type="submission" date="2016-10" db="EMBL/GenBank/DDBJ databases">
        <authorList>
            <person name="Varghese N."/>
            <person name="Submissions S."/>
        </authorList>
    </citation>
    <scope>NUCLEOTIDE SEQUENCE [LARGE SCALE GENOMIC DNA]</scope>
    <source>
        <strain evidence="3">DSM 15282</strain>
    </source>
</reference>
<gene>
    <name evidence="2" type="ORF">SAMN04488519_106219</name>
</gene>
<dbReference type="SUPFAM" id="SSF55811">
    <property type="entry name" value="Nudix"/>
    <property type="match status" value="1"/>
</dbReference>
<dbReference type="InterPro" id="IPR000086">
    <property type="entry name" value="NUDIX_hydrolase_dom"/>
</dbReference>
<name>A0A1I5H1E3_9BACT</name>
<dbReference type="PANTHER" id="PTHR43736">
    <property type="entry name" value="ADP-RIBOSE PYROPHOSPHATASE"/>
    <property type="match status" value="1"/>
</dbReference>
<dbReference type="Gene3D" id="1.10.10.10">
    <property type="entry name" value="Winged helix-like DNA-binding domain superfamily/Winged helix DNA-binding domain"/>
    <property type="match status" value="1"/>
</dbReference>
<sequence>MASPHLNQYLPHIAYDSVVFGFSGEKLKILIMEYHNTGWFALPGGFVKIDEPLDEAVKRGLKERTGLDEIYLEQFHTFGSLERVQPEVMKKILEAQNGDIPDNHWLLDRFISVSYYALIDYEKVEPKPDALSDSIGWYGIDEIPDLIFDHSFIVQKALEHLRAHLDQKLLSVNLLPTRFTMKELQNVYEAILGEKLNRANFQRKMLSLDILERHEKLFSGGSHKAPYLYSIKGKSNS</sequence>
<dbReference type="PROSITE" id="PS51462">
    <property type="entry name" value="NUDIX"/>
    <property type="match status" value="1"/>
</dbReference>
<dbReference type="Gene3D" id="3.90.79.10">
    <property type="entry name" value="Nucleoside Triphosphate Pyrophosphohydrolase"/>
    <property type="match status" value="1"/>
</dbReference>
<keyword evidence="3" id="KW-1185">Reference proteome</keyword>
<dbReference type="SUPFAM" id="SSF46785">
    <property type="entry name" value="Winged helix' DNA-binding domain"/>
    <property type="match status" value="1"/>
</dbReference>
<dbReference type="Pfam" id="PF00293">
    <property type="entry name" value="NUDIX"/>
    <property type="match status" value="1"/>
</dbReference>
<evidence type="ECO:0000313" key="3">
    <source>
        <dbReference type="Proteomes" id="UP000199564"/>
    </source>
</evidence>
<dbReference type="CDD" id="cd18873">
    <property type="entry name" value="NUDIX_NadM_like"/>
    <property type="match status" value="1"/>
</dbReference>
<dbReference type="InterPro" id="IPR054105">
    <property type="entry name" value="WHD_NrtR"/>
</dbReference>
<dbReference type="PANTHER" id="PTHR43736:SF4">
    <property type="entry name" value="SLR1690 PROTEIN"/>
    <property type="match status" value="1"/>
</dbReference>
<dbReference type="EMBL" id="FOVW01000006">
    <property type="protein sequence ID" value="SFO42062.1"/>
    <property type="molecule type" value="Genomic_DNA"/>
</dbReference>